<evidence type="ECO:0000313" key="2">
    <source>
        <dbReference type="EMBL" id="GKV44340.1"/>
    </source>
</evidence>
<protein>
    <submittedName>
        <fullName evidence="2">Uncharacterized protein</fullName>
    </submittedName>
</protein>
<proteinExistence type="predicted"/>
<feature type="transmembrane region" description="Helical" evidence="1">
    <location>
        <begin position="34"/>
        <end position="58"/>
    </location>
</feature>
<keyword evidence="1" id="KW-1133">Transmembrane helix</keyword>
<comment type="caution">
    <text evidence="2">The sequence shown here is derived from an EMBL/GenBank/DDBJ whole genome shotgun (WGS) entry which is preliminary data.</text>
</comment>
<accession>A0AAV5M496</accession>
<keyword evidence="1" id="KW-0472">Membrane</keyword>
<organism evidence="2 3">
    <name type="scientific">Rubroshorea leprosula</name>
    <dbReference type="NCBI Taxonomy" id="152421"/>
    <lineage>
        <taxon>Eukaryota</taxon>
        <taxon>Viridiplantae</taxon>
        <taxon>Streptophyta</taxon>
        <taxon>Embryophyta</taxon>
        <taxon>Tracheophyta</taxon>
        <taxon>Spermatophyta</taxon>
        <taxon>Magnoliopsida</taxon>
        <taxon>eudicotyledons</taxon>
        <taxon>Gunneridae</taxon>
        <taxon>Pentapetalae</taxon>
        <taxon>rosids</taxon>
        <taxon>malvids</taxon>
        <taxon>Malvales</taxon>
        <taxon>Dipterocarpaceae</taxon>
        <taxon>Rubroshorea</taxon>
    </lineage>
</organism>
<sequence>MPGGSTSLVTPCCRGSGPSIASTSGLFSGTLAPFLAFGPVISLSLSLWIYLLFFFAFWRFVSSSSFSYELLLHHLVAWKHISIHYHGVL</sequence>
<evidence type="ECO:0000313" key="3">
    <source>
        <dbReference type="Proteomes" id="UP001054252"/>
    </source>
</evidence>
<keyword evidence="3" id="KW-1185">Reference proteome</keyword>
<dbReference type="AlphaFoldDB" id="A0AAV5M496"/>
<reference evidence="2 3" key="1">
    <citation type="journal article" date="2021" name="Commun. Biol.">
        <title>The genome of Shorea leprosula (Dipterocarpaceae) highlights the ecological relevance of drought in aseasonal tropical rainforests.</title>
        <authorList>
            <person name="Ng K.K.S."/>
            <person name="Kobayashi M.J."/>
            <person name="Fawcett J.A."/>
            <person name="Hatakeyama M."/>
            <person name="Paape T."/>
            <person name="Ng C.H."/>
            <person name="Ang C.C."/>
            <person name="Tnah L.H."/>
            <person name="Lee C.T."/>
            <person name="Nishiyama T."/>
            <person name="Sese J."/>
            <person name="O'Brien M.J."/>
            <person name="Copetti D."/>
            <person name="Mohd Noor M.I."/>
            <person name="Ong R.C."/>
            <person name="Putra M."/>
            <person name="Sireger I.Z."/>
            <person name="Indrioko S."/>
            <person name="Kosugi Y."/>
            <person name="Izuno A."/>
            <person name="Isagi Y."/>
            <person name="Lee S.L."/>
            <person name="Shimizu K.K."/>
        </authorList>
    </citation>
    <scope>NUCLEOTIDE SEQUENCE [LARGE SCALE GENOMIC DNA]</scope>
    <source>
        <strain evidence="2">214</strain>
    </source>
</reference>
<dbReference type="EMBL" id="BPVZ01000180">
    <property type="protein sequence ID" value="GKV44340.1"/>
    <property type="molecule type" value="Genomic_DNA"/>
</dbReference>
<name>A0AAV5M496_9ROSI</name>
<dbReference type="Proteomes" id="UP001054252">
    <property type="component" value="Unassembled WGS sequence"/>
</dbReference>
<gene>
    <name evidence="2" type="ORF">SLEP1_g51534</name>
</gene>
<keyword evidence="1" id="KW-0812">Transmembrane</keyword>
<evidence type="ECO:0000256" key="1">
    <source>
        <dbReference type="SAM" id="Phobius"/>
    </source>
</evidence>